<comment type="caution">
    <text evidence="1">The sequence shown here is derived from an EMBL/GenBank/DDBJ whole genome shotgun (WGS) entry which is preliminary data.</text>
</comment>
<reference evidence="1 2" key="1">
    <citation type="journal article" date="2016" name="Nat. Commun.">
        <title>Thousands of microbial genomes shed light on interconnected biogeochemical processes in an aquifer system.</title>
        <authorList>
            <person name="Anantharaman K."/>
            <person name="Brown C.T."/>
            <person name="Hug L.A."/>
            <person name="Sharon I."/>
            <person name="Castelle C.J."/>
            <person name="Probst A.J."/>
            <person name="Thomas B.C."/>
            <person name="Singh A."/>
            <person name="Wilkins M.J."/>
            <person name="Karaoz U."/>
            <person name="Brodie E.L."/>
            <person name="Williams K.H."/>
            <person name="Hubbard S.S."/>
            <person name="Banfield J.F."/>
        </authorList>
    </citation>
    <scope>NUCLEOTIDE SEQUENCE [LARGE SCALE GENOMIC DNA]</scope>
</reference>
<organism evidence="1 2">
    <name type="scientific">Candidatus Nomurabacteria bacterium RIFCSPHIGHO2_01_FULL_42_15</name>
    <dbReference type="NCBI Taxonomy" id="1801742"/>
    <lineage>
        <taxon>Bacteria</taxon>
        <taxon>Candidatus Nomuraibacteriota</taxon>
    </lineage>
</organism>
<dbReference type="AlphaFoldDB" id="A0A1F6VE14"/>
<name>A0A1F6VE14_9BACT</name>
<dbReference type="EMBL" id="MFTS01000009">
    <property type="protein sequence ID" value="OGI67818.1"/>
    <property type="molecule type" value="Genomic_DNA"/>
</dbReference>
<proteinExistence type="predicted"/>
<evidence type="ECO:0000313" key="2">
    <source>
        <dbReference type="Proteomes" id="UP000178235"/>
    </source>
</evidence>
<accession>A0A1F6VE14</accession>
<dbReference type="Proteomes" id="UP000178235">
    <property type="component" value="Unassembled WGS sequence"/>
</dbReference>
<evidence type="ECO:0000313" key="1">
    <source>
        <dbReference type="EMBL" id="OGI67818.1"/>
    </source>
</evidence>
<protein>
    <submittedName>
        <fullName evidence="1">Uncharacterized protein</fullName>
    </submittedName>
</protein>
<sequence>MEGQRDLNPNKPIENSISDAEKMRSFLETEQIKLAKEFMEKQKDLPLEEQITISADFRIVPPTKTFSDTQRMAANENIFKNHKSLDPLEVRKDENKRAGFLLEMLKTSIMHKKMGKQFIVVRSSRYDDGINKVDNVIVDRNTGLTVCAFDEVSPRSMTDDKVMENKIMEVSGRNSGFMAKSEGFGSPIEIKLEQGVRLKHGISFKDGKISCKEINHLPIFWLAVDQKMLDKAIRQFKNEATSSENENDLFLYFLLIILIQIREIKTKGYANLPSDMQTRIEKFETFIEERPEIKKLELKKSGEITSTVFRKLLSRLS</sequence>
<gene>
    <name evidence="1" type="ORF">A2738_03430</name>
</gene>